<dbReference type="AlphaFoldDB" id="A0A1D2M3B5"/>
<evidence type="ECO:0000256" key="3">
    <source>
        <dbReference type="ARBA" id="ARBA00016885"/>
    </source>
</evidence>
<dbReference type="InterPro" id="IPR017441">
    <property type="entry name" value="Protein_kinase_ATP_BS"/>
</dbReference>
<reference evidence="15 16" key="1">
    <citation type="journal article" date="2016" name="Genome Biol. Evol.">
        <title>Gene Family Evolution Reflects Adaptation to Soil Environmental Stressors in the Genome of the Collembolan Orchesella cincta.</title>
        <authorList>
            <person name="Faddeeva-Vakhrusheva A."/>
            <person name="Derks M.F."/>
            <person name="Anvar S.Y."/>
            <person name="Agamennone V."/>
            <person name="Suring W."/>
            <person name="Smit S."/>
            <person name="van Straalen N.M."/>
            <person name="Roelofs D."/>
        </authorList>
    </citation>
    <scope>NUCLEOTIDE SEQUENCE [LARGE SCALE GENOMIC DNA]</scope>
    <source>
        <tissue evidence="15">Mixed pool</tissue>
    </source>
</reference>
<feature type="domain" description="Protein kinase" evidence="14">
    <location>
        <begin position="34"/>
        <end position="195"/>
    </location>
</feature>
<dbReference type="SMART" id="SM00220">
    <property type="entry name" value="S_TKc"/>
    <property type="match status" value="1"/>
</dbReference>
<dbReference type="PROSITE" id="PS00108">
    <property type="entry name" value="PROTEIN_KINASE_ST"/>
    <property type="match status" value="1"/>
</dbReference>
<keyword evidence="5" id="KW-0808">Transferase</keyword>
<evidence type="ECO:0000313" key="16">
    <source>
        <dbReference type="Proteomes" id="UP000094527"/>
    </source>
</evidence>
<gene>
    <name evidence="15" type="ORF">Ocin01_19222</name>
</gene>
<dbReference type="GO" id="GO:0005737">
    <property type="term" value="C:cytoplasm"/>
    <property type="evidence" value="ECO:0007669"/>
    <property type="project" value="TreeGrafter"/>
</dbReference>
<organism evidence="15 16">
    <name type="scientific">Orchesella cincta</name>
    <name type="common">Springtail</name>
    <name type="synonym">Podura cincta</name>
    <dbReference type="NCBI Taxonomy" id="48709"/>
    <lineage>
        <taxon>Eukaryota</taxon>
        <taxon>Metazoa</taxon>
        <taxon>Ecdysozoa</taxon>
        <taxon>Arthropoda</taxon>
        <taxon>Hexapoda</taxon>
        <taxon>Collembola</taxon>
        <taxon>Entomobryomorpha</taxon>
        <taxon>Entomobryoidea</taxon>
        <taxon>Orchesellidae</taxon>
        <taxon>Orchesellinae</taxon>
        <taxon>Orchesella</taxon>
    </lineage>
</organism>
<evidence type="ECO:0000256" key="5">
    <source>
        <dbReference type="ARBA" id="ARBA00022679"/>
    </source>
</evidence>
<evidence type="ECO:0000256" key="8">
    <source>
        <dbReference type="ARBA" id="ARBA00022840"/>
    </source>
</evidence>
<evidence type="ECO:0000259" key="14">
    <source>
        <dbReference type="PROSITE" id="PS50011"/>
    </source>
</evidence>
<name>A0A1D2M3B5_ORCCI</name>
<dbReference type="PROSITE" id="PS00107">
    <property type="entry name" value="PROTEIN_KINASE_ATP"/>
    <property type="match status" value="1"/>
</dbReference>
<keyword evidence="8 12" id="KW-0067">ATP-binding</keyword>
<dbReference type="GO" id="GO:0005524">
    <property type="term" value="F:ATP binding"/>
    <property type="evidence" value="ECO:0007669"/>
    <property type="project" value="UniProtKB-UniRule"/>
</dbReference>
<evidence type="ECO:0000256" key="10">
    <source>
        <dbReference type="ARBA" id="ARBA00047899"/>
    </source>
</evidence>
<evidence type="ECO:0000256" key="9">
    <source>
        <dbReference type="ARBA" id="ARBA00023200"/>
    </source>
</evidence>
<dbReference type="InterPro" id="IPR008271">
    <property type="entry name" value="Ser/Thr_kinase_AS"/>
</dbReference>
<dbReference type="EC" id="2.7.11.1" evidence="2"/>
<evidence type="ECO:0000256" key="6">
    <source>
        <dbReference type="ARBA" id="ARBA00022741"/>
    </source>
</evidence>
<dbReference type="PANTHER" id="PTHR22984:SF25">
    <property type="entry name" value="PROTEIN KINASE DOMAIN-CONTAINING PROTEIN"/>
    <property type="match status" value="1"/>
</dbReference>
<dbReference type="InterPro" id="IPR051138">
    <property type="entry name" value="PIM_Ser/Thr_kinase"/>
</dbReference>
<evidence type="ECO:0000256" key="13">
    <source>
        <dbReference type="RuleBase" id="RU000304"/>
    </source>
</evidence>
<keyword evidence="6 12" id="KW-0547">Nucleotide-binding</keyword>
<dbReference type="GO" id="GO:0043066">
    <property type="term" value="P:negative regulation of apoptotic process"/>
    <property type="evidence" value="ECO:0007669"/>
    <property type="project" value="TreeGrafter"/>
</dbReference>
<dbReference type="Gene3D" id="3.30.200.20">
    <property type="entry name" value="Phosphorylase Kinase, domain 1"/>
    <property type="match status" value="1"/>
</dbReference>
<evidence type="ECO:0000256" key="1">
    <source>
        <dbReference type="ARBA" id="ARBA00004192"/>
    </source>
</evidence>
<evidence type="ECO:0000256" key="2">
    <source>
        <dbReference type="ARBA" id="ARBA00012513"/>
    </source>
</evidence>
<dbReference type="Proteomes" id="UP000094527">
    <property type="component" value="Unassembled WGS sequence"/>
</dbReference>
<dbReference type="InterPro" id="IPR000719">
    <property type="entry name" value="Prot_kinase_dom"/>
</dbReference>
<comment type="caution">
    <text evidence="15">The sequence shown here is derived from an EMBL/GenBank/DDBJ whole genome shotgun (WGS) entry which is preliminary data.</text>
</comment>
<evidence type="ECO:0000256" key="11">
    <source>
        <dbReference type="ARBA" id="ARBA00048679"/>
    </source>
</evidence>
<dbReference type="SUPFAM" id="SSF56112">
    <property type="entry name" value="Protein kinase-like (PK-like)"/>
    <property type="match status" value="1"/>
</dbReference>
<keyword evidence="7 15" id="KW-0418">Kinase</keyword>
<dbReference type="Gene3D" id="1.10.510.10">
    <property type="entry name" value="Transferase(Phosphotransferase) domain 1"/>
    <property type="match status" value="1"/>
</dbReference>
<dbReference type="EMBL" id="LJIJ01005248">
    <property type="protein sequence ID" value="ODM87460.1"/>
    <property type="molecule type" value="Genomic_DNA"/>
</dbReference>
<evidence type="ECO:0000256" key="12">
    <source>
        <dbReference type="PROSITE-ProRule" id="PRU10141"/>
    </source>
</evidence>
<keyword evidence="9" id="KW-1035">Host cytoplasm</keyword>
<dbReference type="OMA" id="HNANIDH"/>
<dbReference type="PROSITE" id="PS50011">
    <property type="entry name" value="PROTEIN_KINASE_DOM"/>
    <property type="match status" value="1"/>
</dbReference>
<accession>A0A1D2M3B5</accession>
<feature type="binding site" evidence="12">
    <location>
        <position position="63"/>
    </location>
    <ligand>
        <name>ATP</name>
        <dbReference type="ChEBI" id="CHEBI:30616"/>
    </ligand>
</feature>
<protein>
    <recommendedName>
        <fullName evidence="3">Serine/threonine-protein kinase 1</fullName>
        <ecNumber evidence="2">2.7.11.1</ecNumber>
    </recommendedName>
</protein>
<dbReference type="GO" id="GO:0004674">
    <property type="term" value="F:protein serine/threonine kinase activity"/>
    <property type="evidence" value="ECO:0007669"/>
    <property type="project" value="UniProtKB-KW"/>
</dbReference>
<evidence type="ECO:0000313" key="15">
    <source>
        <dbReference type="EMBL" id="ODM87460.1"/>
    </source>
</evidence>
<comment type="subcellular location">
    <subcellularLocation>
        <location evidence="1">Host cytoplasm</location>
    </subcellularLocation>
</comment>
<dbReference type="GO" id="GO:0007346">
    <property type="term" value="P:regulation of mitotic cell cycle"/>
    <property type="evidence" value="ECO:0007669"/>
    <property type="project" value="TreeGrafter"/>
</dbReference>
<dbReference type="OrthoDB" id="193931at2759"/>
<dbReference type="Pfam" id="PF00069">
    <property type="entry name" value="Pkinase"/>
    <property type="match status" value="1"/>
</dbReference>
<proteinExistence type="inferred from homology"/>
<comment type="catalytic activity">
    <reaction evidence="11">
        <text>L-seryl-[protein] + ATP = O-phospho-L-seryl-[protein] + ADP + H(+)</text>
        <dbReference type="Rhea" id="RHEA:17989"/>
        <dbReference type="Rhea" id="RHEA-COMP:9863"/>
        <dbReference type="Rhea" id="RHEA-COMP:11604"/>
        <dbReference type="ChEBI" id="CHEBI:15378"/>
        <dbReference type="ChEBI" id="CHEBI:29999"/>
        <dbReference type="ChEBI" id="CHEBI:30616"/>
        <dbReference type="ChEBI" id="CHEBI:83421"/>
        <dbReference type="ChEBI" id="CHEBI:456216"/>
        <dbReference type="EC" id="2.7.11.1"/>
    </reaction>
</comment>
<comment type="similarity">
    <text evidence="13">Belongs to the protein kinase superfamily.</text>
</comment>
<keyword evidence="4 13" id="KW-0723">Serine/threonine-protein kinase</keyword>
<dbReference type="GO" id="GO:0030430">
    <property type="term" value="C:host cell cytoplasm"/>
    <property type="evidence" value="ECO:0007669"/>
    <property type="project" value="UniProtKB-SubCell"/>
</dbReference>
<keyword evidence="16" id="KW-1185">Reference proteome</keyword>
<comment type="catalytic activity">
    <reaction evidence="10">
        <text>L-threonyl-[protein] + ATP = O-phospho-L-threonyl-[protein] + ADP + H(+)</text>
        <dbReference type="Rhea" id="RHEA:46608"/>
        <dbReference type="Rhea" id="RHEA-COMP:11060"/>
        <dbReference type="Rhea" id="RHEA-COMP:11605"/>
        <dbReference type="ChEBI" id="CHEBI:15378"/>
        <dbReference type="ChEBI" id="CHEBI:30013"/>
        <dbReference type="ChEBI" id="CHEBI:30616"/>
        <dbReference type="ChEBI" id="CHEBI:61977"/>
        <dbReference type="ChEBI" id="CHEBI:456216"/>
        <dbReference type="EC" id="2.7.11.1"/>
    </reaction>
</comment>
<sequence>MTPGKTDDFDKNNDAEEDIFSVLMPSLMPFETVYDIGQVLGEGGFGTVYSGVRLRDGLPVAIKQVAKVKVKEWRSINNHRVPLEIYLMCKVAHIDGCIKILEFFEKTDSFIIIMERPEPAQDLYDYITAKGILEEHLARDYFRQIVKTVIACHQAGVVHRDIKDENIVVNLKSQCLKLIDFGSRAILRETFVHGF</sequence>
<dbReference type="InterPro" id="IPR011009">
    <property type="entry name" value="Kinase-like_dom_sf"/>
</dbReference>
<evidence type="ECO:0000256" key="7">
    <source>
        <dbReference type="ARBA" id="ARBA00022777"/>
    </source>
</evidence>
<dbReference type="PANTHER" id="PTHR22984">
    <property type="entry name" value="SERINE/THREONINE-PROTEIN KINASE PIM"/>
    <property type="match status" value="1"/>
</dbReference>
<evidence type="ECO:0000256" key="4">
    <source>
        <dbReference type="ARBA" id="ARBA00022527"/>
    </source>
</evidence>